<name>A0AAD8M5C0_9APIA</name>
<reference evidence="2" key="2">
    <citation type="submission" date="2023-05" db="EMBL/GenBank/DDBJ databases">
        <authorList>
            <person name="Schelkunov M.I."/>
        </authorList>
    </citation>
    <scope>NUCLEOTIDE SEQUENCE</scope>
    <source>
        <strain evidence="2">Hsosn_3</strain>
        <tissue evidence="2">Leaf</tissue>
    </source>
</reference>
<sequence length="169" mass="19814">MVRTRSGIEARLTQKDNDEDEFVNEDVVEEEQMETTGEDDNTGEEEEMGTDGEQMETQYVRNDIDFENISMDELKLCFGVAIGEFDSLYFRTPELKIYLLNAESKPKLIELKIRKASREEKKKMDEFEKESNLAEMYETEFEDSDSDKGFYPNSEESDEEFCYANPYCK</sequence>
<dbReference type="EMBL" id="JAUIZM010000010">
    <property type="protein sequence ID" value="KAK1360002.1"/>
    <property type="molecule type" value="Genomic_DNA"/>
</dbReference>
<reference evidence="2" key="1">
    <citation type="submission" date="2023-02" db="EMBL/GenBank/DDBJ databases">
        <title>Genome of toxic invasive species Heracleum sosnowskyi carries increased number of genes despite the absence of recent whole-genome duplications.</title>
        <authorList>
            <person name="Schelkunov M."/>
            <person name="Shtratnikova V."/>
            <person name="Makarenko M."/>
            <person name="Klepikova A."/>
            <person name="Omelchenko D."/>
            <person name="Novikova G."/>
            <person name="Obukhova E."/>
            <person name="Bogdanov V."/>
            <person name="Penin A."/>
            <person name="Logacheva M."/>
        </authorList>
    </citation>
    <scope>NUCLEOTIDE SEQUENCE</scope>
    <source>
        <strain evidence="2">Hsosn_3</strain>
        <tissue evidence="2">Leaf</tissue>
    </source>
</reference>
<feature type="compositionally biased region" description="Basic and acidic residues" evidence="1">
    <location>
        <begin position="1"/>
        <end position="16"/>
    </location>
</feature>
<feature type="region of interest" description="Disordered" evidence="1">
    <location>
        <begin position="1"/>
        <end position="55"/>
    </location>
</feature>
<proteinExistence type="predicted"/>
<organism evidence="2 3">
    <name type="scientific">Heracleum sosnowskyi</name>
    <dbReference type="NCBI Taxonomy" id="360622"/>
    <lineage>
        <taxon>Eukaryota</taxon>
        <taxon>Viridiplantae</taxon>
        <taxon>Streptophyta</taxon>
        <taxon>Embryophyta</taxon>
        <taxon>Tracheophyta</taxon>
        <taxon>Spermatophyta</taxon>
        <taxon>Magnoliopsida</taxon>
        <taxon>eudicotyledons</taxon>
        <taxon>Gunneridae</taxon>
        <taxon>Pentapetalae</taxon>
        <taxon>asterids</taxon>
        <taxon>campanulids</taxon>
        <taxon>Apiales</taxon>
        <taxon>Apiaceae</taxon>
        <taxon>Apioideae</taxon>
        <taxon>apioid superclade</taxon>
        <taxon>Tordylieae</taxon>
        <taxon>Tordyliinae</taxon>
        <taxon>Heracleum</taxon>
    </lineage>
</organism>
<protein>
    <submittedName>
        <fullName evidence="2">Uncharacterized protein</fullName>
    </submittedName>
</protein>
<evidence type="ECO:0000313" key="2">
    <source>
        <dbReference type="EMBL" id="KAK1360002.1"/>
    </source>
</evidence>
<keyword evidence="3" id="KW-1185">Reference proteome</keyword>
<evidence type="ECO:0000313" key="3">
    <source>
        <dbReference type="Proteomes" id="UP001237642"/>
    </source>
</evidence>
<feature type="region of interest" description="Disordered" evidence="1">
    <location>
        <begin position="138"/>
        <end position="158"/>
    </location>
</feature>
<dbReference type="AlphaFoldDB" id="A0AAD8M5C0"/>
<evidence type="ECO:0000256" key="1">
    <source>
        <dbReference type="SAM" id="MobiDB-lite"/>
    </source>
</evidence>
<feature type="compositionally biased region" description="Acidic residues" evidence="1">
    <location>
        <begin position="17"/>
        <end position="54"/>
    </location>
</feature>
<comment type="caution">
    <text evidence="2">The sequence shown here is derived from an EMBL/GenBank/DDBJ whole genome shotgun (WGS) entry which is preliminary data.</text>
</comment>
<accession>A0AAD8M5C0</accession>
<gene>
    <name evidence="2" type="ORF">POM88_044476</name>
</gene>
<dbReference type="Proteomes" id="UP001237642">
    <property type="component" value="Unassembled WGS sequence"/>
</dbReference>